<feature type="transmembrane region" description="Helical" evidence="1">
    <location>
        <begin position="47"/>
        <end position="68"/>
    </location>
</feature>
<dbReference type="InterPro" id="IPR004891">
    <property type="entry name" value="Mercury-R_MerC"/>
</dbReference>
<feature type="transmembrane region" description="Helical" evidence="1">
    <location>
        <begin position="75"/>
        <end position="94"/>
    </location>
</feature>
<dbReference type="EMBL" id="QFFJ01000001">
    <property type="protein sequence ID" value="RBL93266.1"/>
    <property type="molecule type" value="Genomic_DNA"/>
</dbReference>
<dbReference type="AlphaFoldDB" id="A0A365Y3V2"/>
<dbReference type="Pfam" id="PF03203">
    <property type="entry name" value="MerC"/>
    <property type="match status" value="1"/>
</dbReference>
<comment type="caution">
    <text evidence="2">The sequence shown here is derived from an EMBL/GenBank/DDBJ whole genome shotgun (WGS) entry which is preliminary data.</text>
</comment>
<gene>
    <name evidence="2" type="ORF">DF182_12080</name>
</gene>
<reference evidence="2 3" key="1">
    <citation type="submission" date="2018-05" db="EMBL/GenBank/DDBJ databases">
        <title>Chitinophaga sp. K3CV102501T nov., isolated from isolated from a monsoon evergreen broad-leaved forest soil.</title>
        <authorList>
            <person name="Lv Y."/>
        </authorList>
    </citation>
    <scope>NUCLEOTIDE SEQUENCE [LARGE SCALE GENOMIC DNA]</scope>
    <source>
        <strain evidence="2 3">GDMCC 1.1325</strain>
    </source>
</reference>
<sequence length="132" mass="14762">MENIFKRMNLDTLGIGASIICAVHCALLPLLFAALPLLGMEITEHAILEYCLLLFSFVIGCLALGLGYWRHHRRLMPLLLFIAGFALLLMGHFWAEAVVLEYAAICVGAGVIMAAHFINQRQRHSCKVHKHH</sequence>
<name>A0A365Y3V2_9BACT</name>
<keyword evidence="3" id="KW-1185">Reference proteome</keyword>
<evidence type="ECO:0000256" key="1">
    <source>
        <dbReference type="SAM" id="Phobius"/>
    </source>
</evidence>
<proteinExistence type="predicted"/>
<keyword evidence="1" id="KW-1133">Transmembrane helix</keyword>
<feature type="transmembrane region" description="Helical" evidence="1">
    <location>
        <begin position="100"/>
        <end position="118"/>
    </location>
</feature>
<accession>A0A365Y3V2</accession>
<dbReference type="GO" id="GO:0016020">
    <property type="term" value="C:membrane"/>
    <property type="evidence" value="ECO:0007669"/>
    <property type="project" value="InterPro"/>
</dbReference>
<protein>
    <submittedName>
        <fullName evidence="2">MerC domain-containing protein</fullName>
    </submittedName>
</protein>
<evidence type="ECO:0000313" key="2">
    <source>
        <dbReference type="EMBL" id="RBL93266.1"/>
    </source>
</evidence>
<dbReference type="GO" id="GO:0015097">
    <property type="term" value="F:mercury ion transmembrane transporter activity"/>
    <property type="evidence" value="ECO:0007669"/>
    <property type="project" value="InterPro"/>
</dbReference>
<feature type="transmembrane region" description="Helical" evidence="1">
    <location>
        <begin position="12"/>
        <end position="35"/>
    </location>
</feature>
<organism evidence="2 3">
    <name type="scientific">Chitinophaga flava</name>
    <dbReference type="NCBI Taxonomy" id="2259036"/>
    <lineage>
        <taxon>Bacteria</taxon>
        <taxon>Pseudomonadati</taxon>
        <taxon>Bacteroidota</taxon>
        <taxon>Chitinophagia</taxon>
        <taxon>Chitinophagales</taxon>
        <taxon>Chitinophagaceae</taxon>
        <taxon>Chitinophaga</taxon>
    </lineage>
</organism>
<keyword evidence="1" id="KW-0472">Membrane</keyword>
<evidence type="ECO:0000313" key="3">
    <source>
        <dbReference type="Proteomes" id="UP000253410"/>
    </source>
</evidence>
<keyword evidence="1" id="KW-0812">Transmembrane</keyword>
<dbReference type="Proteomes" id="UP000253410">
    <property type="component" value="Unassembled WGS sequence"/>
</dbReference>